<evidence type="ECO:0000313" key="2">
    <source>
        <dbReference type="EMBL" id="GJT57297.1"/>
    </source>
</evidence>
<feature type="region of interest" description="Disordered" evidence="1">
    <location>
        <begin position="341"/>
        <end position="363"/>
    </location>
</feature>
<keyword evidence="3" id="KW-1185">Reference proteome</keyword>
<gene>
    <name evidence="2" type="ORF">Tco_0992351</name>
</gene>
<evidence type="ECO:0000256" key="1">
    <source>
        <dbReference type="SAM" id="MobiDB-lite"/>
    </source>
</evidence>
<evidence type="ECO:0000313" key="3">
    <source>
        <dbReference type="Proteomes" id="UP001151760"/>
    </source>
</evidence>
<dbReference type="SUPFAM" id="SSF57756">
    <property type="entry name" value="Retrovirus zinc finger-like domains"/>
    <property type="match status" value="1"/>
</dbReference>
<dbReference type="InterPro" id="IPR036875">
    <property type="entry name" value="Znf_CCHC_sf"/>
</dbReference>
<dbReference type="EMBL" id="BQNB010016919">
    <property type="protein sequence ID" value="GJT57297.1"/>
    <property type="molecule type" value="Genomic_DNA"/>
</dbReference>
<sequence length="382" mass="42717">MANNETECSPSEACLSDSDSELLIPNPWSDESKNEKMAKWWIEEFEWKRSLFEIDFTFDINAFNLDKGTESMKDKVSQEHVCKEEVPLNNNIGKQSGNLVEMPSEAVEQGMDDHVLDEIDGAKSSSGIQACVLKLDLEDTTRKTLYSQVSQFEIFEKSPQSNNYVVSGKNKPDLDTMSFDDLYNNFKIVEQEVKGTANSSSSSSSQNMAFVSSPSSTNDVNTAYGVSTDNTQVSPASTQVSTASTQVSTANLSDATVYAFLANQPNGSQLVHEDLQQIHKDELEEMDLKWQLALLSMRTRRFFQKTGRKITINGSDTTGYDKSKVEYFNCHKLGHFSRECKGSRNQDSRNMNQDSSRRTINVEETSSKAMLAIDGAGFDWSL</sequence>
<feature type="region of interest" description="Disordered" evidence="1">
    <location>
        <begin position="1"/>
        <end position="27"/>
    </location>
</feature>
<reference evidence="2" key="2">
    <citation type="submission" date="2022-01" db="EMBL/GenBank/DDBJ databases">
        <authorList>
            <person name="Yamashiro T."/>
            <person name="Shiraishi A."/>
            <person name="Satake H."/>
            <person name="Nakayama K."/>
        </authorList>
    </citation>
    <scope>NUCLEOTIDE SEQUENCE</scope>
</reference>
<comment type="caution">
    <text evidence="2">The sequence shown here is derived from an EMBL/GenBank/DDBJ whole genome shotgun (WGS) entry which is preliminary data.</text>
</comment>
<organism evidence="2 3">
    <name type="scientific">Tanacetum coccineum</name>
    <dbReference type="NCBI Taxonomy" id="301880"/>
    <lineage>
        <taxon>Eukaryota</taxon>
        <taxon>Viridiplantae</taxon>
        <taxon>Streptophyta</taxon>
        <taxon>Embryophyta</taxon>
        <taxon>Tracheophyta</taxon>
        <taxon>Spermatophyta</taxon>
        <taxon>Magnoliopsida</taxon>
        <taxon>eudicotyledons</taxon>
        <taxon>Gunneridae</taxon>
        <taxon>Pentapetalae</taxon>
        <taxon>asterids</taxon>
        <taxon>campanulids</taxon>
        <taxon>Asterales</taxon>
        <taxon>Asteraceae</taxon>
        <taxon>Asteroideae</taxon>
        <taxon>Anthemideae</taxon>
        <taxon>Anthemidinae</taxon>
        <taxon>Tanacetum</taxon>
    </lineage>
</organism>
<accession>A0ABQ5F3I7</accession>
<proteinExistence type="predicted"/>
<name>A0ABQ5F3I7_9ASTR</name>
<reference evidence="2" key="1">
    <citation type="journal article" date="2022" name="Int. J. Mol. Sci.">
        <title>Draft Genome of Tanacetum Coccineum: Genomic Comparison of Closely Related Tanacetum-Family Plants.</title>
        <authorList>
            <person name="Yamashiro T."/>
            <person name="Shiraishi A."/>
            <person name="Nakayama K."/>
            <person name="Satake H."/>
        </authorList>
    </citation>
    <scope>NUCLEOTIDE SEQUENCE</scope>
</reference>
<dbReference type="Proteomes" id="UP001151760">
    <property type="component" value="Unassembled WGS sequence"/>
</dbReference>
<protein>
    <submittedName>
        <fullName evidence="2">Ribonuclease H-like domain-containing protein</fullName>
    </submittedName>
</protein>